<feature type="coiled-coil region" evidence="1">
    <location>
        <begin position="74"/>
        <end position="108"/>
    </location>
</feature>
<feature type="non-terminal residue" evidence="3">
    <location>
        <position position="136"/>
    </location>
</feature>
<sequence>MFVETRQNTRGKPSNEDTLDVIAHLQAENEKSKDSAVRAFRSIFGKEKARSVQCHGRVTTPTLLKKNEENAAFKKQHADEKASLEGKVDMMQQEVDELKSLVKMLLQQKSSEVDLEKLATQLGGNSGNSNNLPNDE</sequence>
<keyword evidence="4" id="KW-1185">Reference proteome</keyword>
<organism evidence="3 4">
    <name type="scientific">Stylosanthes scabra</name>
    <dbReference type="NCBI Taxonomy" id="79078"/>
    <lineage>
        <taxon>Eukaryota</taxon>
        <taxon>Viridiplantae</taxon>
        <taxon>Streptophyta</taxon>
        <taxon>Embryophyta</taxon>
        <taxon>Tracheophyta</taxon>
        <taxon>Spermatophyta</taxon>
        <taxon>Magnoliopsida</taxon>
        <taxon>eudicotyledons</taxon>
        <taxon>Gunneridae</taxon>
        <taxon>Pentapetalae</taxon>
        <taxon>rosids</taxon>
        <taxon>fabids</taxon>
        <taxon>Fabales</taxon>
        <taxon>Fabaceae</taxon>
        <taxon>Papilionoideae</taxon>
        <taxon>50 kb inversion clade</taxon>
        <taxon>dalbergioids sensu lato</taxon>
        <taxon>Dalbergieae</taxon>
        <taxon>Pterocarpus clade</taxon>
        <taxon>Stylosanthes</taxon>
    </lineage>
</organism>
<evidence type="ECO:0000313" key="3">
    <source>
        <dbReference type="EMBL" id="MED6191186.1"/>
    </source>
</evidence>
<feature type="compositionally biased region" description="Low complexity" evidence="2">
    <location>
        <begin position="127"/>
        <end position="136"/>
    </location>
</feature>
<evidence type="ECO:0000256" key="2">
    <source>
        <dbReference type="SAM" id="MobiDB-lite"/>
    </source>
</evidence>
<keyword evidence="1" id="KW-0175">Coiled coil</keyword>
<accession>A0ABU6X1F9</accession>
<comment type="caution">
    <text evidence="3">The sequence shown here is derived from an EMBL/GenBank/DDBJ whole genome shotgun (WGS) entry which is preliminary data.</text>
</comment>
<proteinExistence type="predicted"/>
<reference evidence="3 4" key="1">
    <citation type="journal article" date="2023" name="Plants (Basel)">
        <title>Bridging the Gap: Combining Genomics and Transcriptomics Approaches to Understand Stylosanthes scabra, an Orphan Legume from the Brazilian Caatinga.</title>
        <authorList>
            <person name="Ferreira-Neto J.R.C."/>
            <person name="da Silva M.D."/>
            <person name="Binneck E."/>
            <person name="de Melo N.F."/>
            <person name="da Silva R.H."/>
            <person name="de Melo A.L.T.M."/>
            <person name="Pandolfi V."/>
            <person name="Bustamante F.O."/>
            <person name="Brasileiro-Vidal A.C."/>
            <person name="Benko-Iseppon A.M."/>
        </authorList>
    </citation>
    <scope>NUCLEOTIDE SEQUENCE [LARGE SCALE GENOMIC DNA]</scope>
    <source>
        <tissue evidence="3">Leaves</tissue>
    </source>
</reference>
<feature type="region of interest" description="Disordered" evidence="2">
    <location>
        <begin position="117"/>
        <end position="136"/>
    </location>
</feature>
<evidence type="ECO:0000313" key="4">
    <source>
        <dbReference type="Proteomes" id="UP001341840"/>
    </source>
</evidence>
<name>A0ABU6X1F9_9FABA</name>
<dbReference type="EMBL" id="JASCZI010190724">
    <property type="protein sequence ID" value="MED6191186.1"/>
    <property type="molecule type" value="Genomic_DNA"/>
</dbReference>
<protein>
    <submittedName>
        <fullName evidence="3">Uncharacterized protein</fullName>
    </submittedName>
</protein>
<gene>
    <name evidence="3" type="ORF">PIB30_113682</name>
</gene>
<dbReference type="Proteomes" id="UP001341840">
    <property type="component" value="Unassembled WGS sequence"/>
</dbReference>
<evidence type="ECO:0000256" key="1">
    <source>
        <dbReference type="SAM" id="Coils"/>
    </source>
</evidence>